<evidence type="ECO:0000256" key="4">
    <source>
        <dbReference type="PROSITE-ProRule" id="PRU10141"/>
    </source>
</evidence>
<dbReference type="SUPFAM" id="SSF57184">
    <property type="entry name" value="Growth factor receptor domain"/>
    <property type="match status" value="5"/>
</dbReference>
<proteinExistence type="predicted"/>
<keyword evidence="7" id="KW-0808">Transferase</keyword>
<dbReference type="PROSITE" id="PS00107">
    <property type="entry name" value="PROTEIN_KINASE_ATP"/>
    <property type="match status" value="1"/>
</dbReference>
<dbReference type="Gene3D" id="1.10.510.10">
    <property type="entry name" value="Transferase(Phosphotransferase) domain 1"/>
    <property type="match status" value="1"/>
</dbReference>
<dbReference type="PROSITE" id="PS00108">
    <property type="entry name" value="PROTEIN_KINASE_ST"/>
    <property type="match status" value="1"/>
</dbReference>
<dbReference type="Proteomes" id="UP000014680">
    <property type="component" value="Unassembled WGS sequence"/>
</dbReference>
<dbReference type="InterPro" id="IPR011009">
    <property type="entry name" value="Kinase-like_dom_sf"/>
</dbReference>
<protein>
    <submittedName>
        <fullName evidence="7">Protein serine/threonine kinase, putative</fullName>
        <ecNumber evidence="7">2.7.10.2</ecNumber>
    </submittedName>
</protein>
<dbReference type="EC" id="2.7.10.2" evidence="7"/>
<keyword evidence="5" id="KW-0812">Transmembrane</keyword>
<dbReference type="PANTHER" id="PTHR45756">
    <property type="entry name" value="PALMITOYLTRANSFERASE"/>
    <property type="match status" value="1"/>
</dbReference>
<dbReference type="Pfam" id="PF07714">
    <property type="entry name" value="PK_Tyr_Ser-Thr"/>
    <property type="match status" value="1"/>
</dbReference>
<dbReference type="GO" id="GO:0004715">
    <property type="term" value="F:non-membrane spanning protein tyrosine kinase activity"/>
    <property type="evidence" value="ECO:0007669"/>
    <property type="project" value="UniProtKB-EC"/>
</dbReference>
<evidence type="ECO:0000256" key="3">
    <source>
        <dbReference type="ARBA" id="ARBA00022840"/>
    </source>
</evidence>
<sequence>MCESCSPTNKNCVTPVDGKCNNGLSLYNNYCYSCFNNFTDCVECDNVKWGCHRCAVGKTLSESRCKECDLPNCRTCSTSQYKCDICEESYYVENGECTKLCVDDDKCIQCRGQKCSKCQIGYTLDESSKCVQCTPTTCTSFSGECDVGYFPFDNYCWSTKEYFDGCLDASRYSTKCLSCKDGYGLSNDNSCKICEEGCSSCAFDNSLCVQCKEGFVYSNGKCYKQRFETCGTMNQITGCETCPNSNYTINGECETCSFKDCLTCSPYGCLYCQRDLLYDPTLSKCVEQTLPRCDLVERSQCFHCDDGYYVNSSLMCDECPANCETCIYVDEQVKCTSCIKITHYLKDDICVEKGNECVKSTLSGCLQCATGYSINNSTCLQCSENCQTCLSTGCETCLPNYLLVNNQCVKGDCQDSTNNICSFCNNGYYKTGKEPICNKCLDNCELCNTGETCSKCSVGYILVNNKQCLKKSPSVRLKAETTSLNNKCNVENEYGCLRCSEGYYATNSGCKPCQQNCSVCYNGVECMSCQMGFVLSNGNCGLLKDLEGCSVPFTDGTGCGLCKSGYVFKDKNCLKCHESCQTCSKDENGCLSCSDNYFMNESHCLPTTSIPNCILFGTHGCSICNNGYYVDLNGMCSKCRDNCTLCEALKKCTNCVNGFVLSHDLCISMTSFHKCIKAENGVCVECANGWFIQSGMCQELKKVWIYVVVSIAVLVFLLVVLFLLSVIALILFKKKKDMNKTVFFMKRANMVFFDLNSVIKVNTKEITFDKGCIPVTTSSRDLVCVGNGGKRAIKLQMSVVENERFCLTINPSVVVLKQGEACEFEILIKPNCTCKINSELKLVYVDLKTQKEANAQIHLKCVTELSTHIDPEELKTEIKLGEGSFGIVYLGKFREQKVAIKKMKSMNQYHHDIEEFEKEIEMLEKFKSDYIVHFYGAVFIPTKMCLVSEFAEHGSLRDLMNRQKEEEIPHLLKLKFLLDASKGIFYLHENNILHRDIKPDNILVISKSLGERINTKLTDFGSSRNINLLLTNMTFTKGIGTPKFMAPEVLNGENYRQPADVFSFAVTMYECFTWTESYTKDKFKFCWNVVDFVTKGSRLEQTTLISDEEYALIDKSWKPNPHDRLPIVSITNTLQSLYTSYIHYN</sequence>
<dbReference type="GO" id="GO:0005524">
    <property type="term" value="F:ATP binding"/>
    <property type="evidence" value="ECO:0007669"/>
    <property type="project" value="UniProtKB-UniRule"/>
</dbReference>
<name>A0A0A1UCJ1_ENTIV</name>
<dbReference type="InterPro" id="IPR009030">
    <property type="entry name" value="Growth_fac_rcpt_cys_sf"/>
</dbReference>
<organism evidence="7 8">
    <name type="scientific">Entamoeba invadens IP1</name>
    <dbReference type="NCBI Taxonomy" id="370355"/>
    <lineage>
        <taxon>Eukaryota</taxon>
        <taxon>Amoebozoa</taxon>
        <taxon>Evosea</taxon>
        <taxon>Archamoebae</taxon>
        <taxon>Mastigamoebida</taxon>
        <taxon>Entamoebidae</taxon>
        <taxon>Entamoeba</taxon>
    </lineage>
</organism>
<dbReference type="Gene3D" id="2.10.220.10">
    <property type="entry name" value="Hormone Receptor, Insulin-like Growth Factor Receptor 1, Chain A, domain 2"/>
    <property type="match status" value="5"/>
</dbReference>
<feature type="transmembrane region" description="Helical" evidence="5">
    <location>
        <begin position="703"/>
        <end position="732"/>
    </location>
</feature>
<dbReference type="SMART" id="SM00220">
    <property type="entry name" value="S_TKc"/>
    <property type="match status" value="1"/>
</dbReference>
<dbReference type="GO" id="GO:0004674">
    <property type="term" value="F:protein serine/threonine kinase activity"/>
    <property type="evidence" value="ECO:0007669"/>
    <property type="project" value="UniProtKB-KW"/>
</dbReference>
<keyword evidence="5" id="KW-1133">Transmembrane helix</keyword>
<dbReference type="PANTHER" id="PTHR45756:SF1">
    <property type="entry name" value="PROTEIN KINASE DOMAIN CONTAINING PROTEIN"/>
    <property type="match status" value="1"/>
</dbReference>
<evidence type="ECO:0000256" key="1">
    <source>
        <dbReference type="ARBA" id="ARBA00022527"/>
    </source>
</evidence>
<keyword evidence="5" id="KW-0472">Membrane</keyword>
<keyword evidence="1" id="KW-0723">Serine/threonine-protein kinase</keyword>
<dbReference type="InterPro" id="IPR000719">
    <property type="entry name" value="Prot_kinase_dom"/>
</dbReference>
<dbReference type="InterPro" id="IPR017441">
    <property type="entry name" value="Protein_kinase_ATP_BS"/>
</dbReference>
<dbReference type="InterPro" id="IPR053215">
    <property type="entry name" value="TKL_Ser/Thr_kinase"/>
</dbReference>
<evidence type="ECO:0000256" key="5">
    <source>
        <dbReference type="SAM" id="Phobius"/>
    </source>
</evidence>
<dbReference type="RefSeq" id="XP_004256780.1">
    <property type="nucleotide sequence ID" value="XM_004256732.1"/>
</dbReference>
<feature type="binding site" evidence="4">
    <location>
        <position position="902"/>
    </location>
    <ligand>
        <name>ATP</name>
        <dbReference type="ChEBI" id="CHEBI:30616"/>
    </ligand>
</feature>
<dbReference type="SUPFAM" id="SSF56112">
    <property type="entry name" value="Protein kinase-like (PK-like)"/>
    <property type="match status" value="1"/>
</dbReference>
<dbReference type="SMART" id="SM00261">
    <property type="entry name" value="FU"/>
    <property type="match status" value="9"/>
</dbReference>
<dbReference type="VEuPathDB" id="AmoebaDB:EIN_403330"/>
<dbReference type="InterPro" id="IPR000742">
    <property type="entry name" value="EGF"/>
</dbReference>
<dbReference type="KEGG" id="eiv:EIN_403330"/>
<dbReference type="PROSITE" id="PS50011">
    <property type="entry name" value="PROTEIN_KINASE_DOM"/>
    <property type="match status" value="1"/>
</dbReference>
<dbReference type="EMBL" id="KB206537">
    <property type="protein sequence ID" value="ELP90009.1"/>
    <property type="molecule type" value="Genomic_DNA"/>
</dbReference>
<dbReference type="AlphaFoldDB" id="A0A0A1UCJ1"/>
<reference evidence="7 8" key="1">
    <citation type="submission" date="2012-10" db="EMBL/GenBank/DDBJ databases">
        <authorList>
            <person name="Zafar N."/>
            <person name="Inman J."/>
            <person name="Hall N."/>
            <person name="Lorenzi H."/>
            <person name="Caler E."/>
        </authorList>
    </citation>
    <scope>NUCLEOTIDE SEQUENCE [LARGE SCALE GENOMIC DNA]</scope>
    <source>
        <strain evidence="7 8">IP1</strain>
    </source>
</reference>
<feature type="domain" description="Protein kinase" evidence="6">
    <location>
        <begin position="874"/>
        <end position="1138"/>
    </location>
</feature>
<keyword evidence="7" id="KW-0418">Kinase</keyword>
<keyword evidence="2 4" id="KW-0547">Nucleotide-binding</keyword>
<evidence type="ECO:0000313" key="7">
    <source>
        <dbReference type="EMBL" id="ELP90009.1"/>
    </source>
</evidence>
<dbReference type="InterPro" id="IPR008271">
    <property type="entry name" value="Ser/Thr_kinase_AS"/>
</dbReference>
<evidence type="ECO:0000256" key="2">
    <source>
        <dbReference type="ARBA" id="ARBA00022741"/>
    </source>
</evidence>
<dbReference type="InterPro" id="IPR006212">
    <property type="entry name" value="Furin_repeat"/>
</dbReference>
<keyword evidence="3 4" id="KW-0067">ATP-binding</keyword>
<evidence type="ECO:0000259" key="6">
    <source>
        <dbReference type="PROSITE" id="PS50011"/>
    </source>
</evidence>
<gene>
    <name evidence="7" type="ORF">EIN_403330</name>
</gene>
<dbReference type="OrthoDB" id="339325at2759"/>
<dbReference type="GeneID" id="14889017"/>
<accession>A0A0A1UCJ1</accession>
<dbReference type="SMART" id="SM00181">
    <property type="entry name" value="EGF"/>
    <property type="match status" value="9"/>
</dbReference>
<evidence type="ECO:0000313" key="8">
    <source>
        <dbReference type="Proteomes" id="UP000014680"/>
    </source>
</evidence>
<dbReference type="InterPro" id="IPR001245">
    <property type="entry name" value="Ser-Thr/Tyr_kinase_cat_dom"/>
</dbReference>
<keyword evidence="8" id="KW-1185">Reference proteome</keyword>